<dbReference type="eggNOG" id="COG4869">
    <property type="taxonomic scope" value="Bacteria"/>
</dbReference>
<comment type="pathway">
    <text evidence="10">Polyol metabolism; 1,2-propanediol degradation.</text>
</comment>
<keyword evidence="8 10" id="KW-0012">Acyltransferase</keyword>
<evidence type="ECO:0000256" key="3">
    <source>
        <dbReference type="ARBA" id="ARBA00012206"/>
    </source>
</evidence>
<organism evidence="11 13">
    <name type="scientific">Caldalkalibacillus thermarum (strain TA2.A1)</name>
    <dbReference type="NCBI Taxonomy" id="986075"/>
    <lineage>
        <taxon>Bacteria</taxon>
        <taxon>Bacillati</taxon>
        <taxon>Bacillota</taxon>
        <taxon>Bacilli</taxon>
        <taxon>Bacillales</taxon>
        <taxon>Bacillaceae</taxon>
        <taxon>Caldalkalibacillus</taxon>
    </lineage>
</organism>
<dbReference type="RefSeq" id="WP_007504194.1">
    <property type="nucleotide sequence ID" value="NZ_AFCE01000121.1"/>
</dbReference>
<dbReference type="AlphaFoldDB" id="F5L676"/>
<dbReference type="EC" id="2.3.1.222" evidence="3 10"/>
<dbReference type="PIRSF" id="PIRSF010130">
    <property type="entry name" value="PduL"/>
    <property type="match status" value="1"/>
</dbReference>
<evidence type="ECO:0000256" key="4">
    <source>
        <dbReference type="ARBA" id="ARBA00020837"/>
    </source>
</evidence>
<dbReference type="EMBL" id="AFCE01000121">
    <property type="protein sequence ID" value="EGL83176.1"/>
    <property type="molecule type" value="Genomic_DNA"/>
</dbReference>
<dbReference type="InterPro" id="IPR008300">
    <property type="entry name" value="PTAC"/>
</dbReference>
<protein>
    <recommendedName>
        <fullName evidence="4 10">Phosphate propanoyltransferase</fullName>
        <ecNumber evidence="3 10">2.3.1.222</ecNumber>
    </recommendedName>
</protein>
<dbReference type="PANTHER" id="PTHR39453:SF1">
    <property type="entry name" value="PHOSPHATE PROPANOYLTRANSFERASE"/>
    <property type="match status" value="1"/>
</dbReference>
<proteinExistence type="inferred from homology"/>
<dbReference type="UniPathway" id="UPA00621"/>
<keyword evidence="14" id="KW-1185">Reference proteome</keyword>
<evidence type="ECO:0000313" key="12">
    <source>
        <dbReference type="EMBL" id="QZT35103.1"/>
    </source>
</evidence>
<gene>
    <name evidence="11" type="ORF">CathTA2_1289</name>
    <name evidence="12" type="ORF">HUR95_07730</name>
</gene>
<reference evidence="12 14" key="2">
    <citation type="journal article" date="2020" name="Extremophiles">
        <title>Genomic analysis of Caldalkalibacillus thermarum TA2.A1 reveals aerobic alkaliphilic metabolism and evolutionary hallmarks linking alkaliphilic bacteria and plant life.</title>
        <authorList>
            <person name="de Jong S.I."/>
            <person name="van den Broek M.A."/>
            <person name="Merkel A.Y."/>
            <person name="de la Torre Cortes P."/>
            <person name="Kalamorz F."/>
            <person name="Cook G.M."/>
            <person name="van Loosdrecht M.C.M."/>
            <person name="McMillan D.G.G."/>
        </authorList>
    </citation>
    <scope>NUCLEOTIDE SEQUENCE [LARGE SCALE GENOMIC DNA]</scope>
    <source>
        <strain evidence="12 14">TA2.A1</strain>
    </source>
</reference>
<keyword evidence="6" id="KW-0479">Metal-binding</keyword>
<evidence type="ECO:0000256" key="6">
    <source>
        <dbReference type="ARBA" id="ARBA00022723"/>
    </source>
</evidence>
<dbReference type="Pfam" id="PF06130">
    <property type="entry name" value="PTAC"/>
    <property type="match status" value="1"/>
</dbReference>
<accession>F5L676</accession>
<keyword evidence="5 10" id="KW-0808">Transferase</keyword>
<comment type="function">
    <text evidence="10">Involved in 1,2-propanediol (1,2-PD) degradation by catalyzing the conversion of propanoyl-CoA to propanoyl-phosphate.</text>
</comment>
<keyword evidence="7" id="KW-0862">Zinc</keyword>
<dbReference type="GO" id="GO:0051144">
    <property type="term" value="P:1,2-propanediol catabolic process"/>
    <property type="evidence" value="ECO:0007669"/>
    <property type="project" value="UniProtKB-UniPathway"/>
</dbReference>
<evidence type="ECO:0000313" key="14">
    <source>
        <dbReference type="Proteomes" id="UP000825179"/>
    </source>
</evidence>
<dbReference type="PANTHER" id="PTHR39453">
    <property type="entry name" value="PHOSPHATE PROPANOYLTRANSFERASE"/>
    <property type="match status" value="1"/>
</dbReference>
<evidence type="ECO:0000256" key="10">
    <source>
        <dbReference type="PIRNR" id="PIRNR010130"/>
    </source>
</evidence>
<sequence length="193" mass="20997">MEYKIPVGISNRHVHLSPEHLEQLFGKGYELTELKPLSQPGQFAAQETVTLVGPKGEIPKVRILGPARGHTQVEISKTDSYKLGVNPPVRDSGDIEGTPGIKIIGPKGEVELDKGVIIASRHIHFHTSDAEKFGVKDGDRVRIRAGGERAVIFENVLCRVSDNYALDCHLDTDEGNAAGLKTGDYVELILVGK</sequence>
<dbReference type="EMBL" id="CP082237">
    <property type="protein sequence ID" value="QZT35103.1"/>
    <property type="molecule type" value="Genomic_DNA"/>
</dbReference>
<dbReference type="Proteomes" id="UP000825179">
    <property type="component" value="Chromosome"/>
</dbReference>
<dbReference type="NCBIfam" id="NF011652">
    <property type="entry name" value="PRK15070.1"/>
    <property type="match status" value="1"/>
</dbReference>
<evidence type="ECO:0000256" key="8">
    <source>
        <dbReference type="ARBA" id="ARBA00023315"/>
    </source>
</evidence>
<name>F5L676_CALTT</name>
<reference evidence="12" key="3">
    <citation type="submission" date="2021-08" db="EMBL/GenBank/DDBJ databases">
        <authorList>
            <person name="de Jong S."/>
            <person name="van den Broek M."/>
            <person name="Merkel A."/>
            <person name="de la Torre Cortes P."/>
            <person name="Kalamorz F."/>
            <person name="Cook G."/>
            <person name="van Loosdrecht M."/>
            <person name="McMillan D."/>
        </authorList>
    </citation>
    <scope>NUCLEOTIDE SEQUENCE</scope>
    <source>
        <strain evidence="12">TA2.A1</strain>
    </source>
</reference>
<evidence type="ECO:0000256" key="5">
    <source>
        <dbReference type="ARBA" id="ARBA00022679"/>
    </source>
</evidence>
<evidence type="ECO:0000313" key="11">
    <source>
        <dbReference type="EMBL" id="EGL83176.1"/>
    </source>
</evidence>
<dbReference type="Proteomes" id="UP000010716">
    <property type="component" value="Unassembled WGS sequence"/>
</dbReference>
<evidence type="ECO:0000256" key="7">
    <source>
        <dbReference type="ARBA" id="ARBA00022833"/>
    </source>
</evidence>
<evidence type="ECO:0000256" key="9">
    <source>
        <dbReference type="ARBA" id="ARBA00047589"/>
    </source>
</evidence>
<comment type="catalytic activity">
    <reaction evidence="9 10">
        <text>propanoyl-CoA + phosphate = propanoyl phosphate + CoA</text>
        <dbReference type="Rhea" id="RHEA:28046"/>
        <dbReference type="ChEBI" id="CHEBI:43474"/>
        <dbReference type="ChEBI" id="CHEBI:57287"/>
        <dbReference type="ChEBI" id="CHEBI:57392"/>
        <dbReference type="ChEBI" id="CHEBI:58933"/>
        <dbReference type="EC" id="2.3.1.222"/>
    </reaction>
</comment>
<comment type="similarity">
    <text evidence="2 10">Belongs to the PduL family.</text>
</comment>
<evidence type="ECO:0000256" key="2">
    <source>
        <dbReference type="ARBA" id="ARBA00007342"/>
    </source>
</evidence>
<dbReference type="OrthoDB" id="9784365at2"/>
<dbReference type="GO" id="GO:0016747">
    <property type="term" value="F:acyltransferase activity, transferring groups other than amino-acyl groups"/>
    <property type="evidence" value="ECO:0007669"/>
    <property type="project" value="InterPro"/>
</dbReference>
<dbReference type="KEGG" id="cthu:HUR95_07730"/>
<comment type="cofactor">
    <cofactor evidence="1">
        <name>Zn(2+)</name>
        <dbReference type="ChEBI" id="CHEBI:29105"/>
    </cofactor>
</comment>
<dbReference type="GO" id="GO:0046872">
    <property type="term" value="F:metal ion binding"/>
    <property type="evidence" value="ECO:0007669"/>
    <property type="project" value="UniProtKB-KW"/>
</dbReference>
<evidence type="ECO:0000256" key="1">
    <source>
        <dbReference type="ARBA" id="ARBA00001947"/>
    </source>
</evidence>
<evidence type="ECO:0000313" key="13">
    <source>
        <dbReference type="Proteomes" id="UP000010716"/>
    </source>
</evidence>
<reference evidence="11 13" key="1">
    <citation type="journal article" date="2011" name="J. Bacteriol.">
        <title>Draft genome sequence of the thermoalkaliphilic Caldalkalibacillus thermarum strain TA2.A1.</title>
        <authorList>
            <person name="Kalamorz F."/>
            <person name="Keis S."/>
            <person name="McMillan D.G."/>
            <person name="Olsson K."/>
            <person name="Stanton J.A."/>
            <person name="Stockwell P."/>
            <person name="Black M.A."/>
            <person name="Klingeman D.M."/>
            <person name="Land M.L."/>
            <person name="Han C.S."/>
            <person name="Martin S.L."/>
            <person name="Becher S.A."/>
            <person name="Peddie C.J."/>
            <person name="Morgan H.W."/>
            <person name="Matthies D."/>
            <person name="Preiss L."/>
            <person name="Meier T."/>
            <person name="Brown S.D."/>
            <person name="Cook G.M."/>
        </authorList>
    </citation>
    <scope>NUCLEOTIDE SEQUENCE [LARGE SCALE GENOMIC DNA]</scope>
    <source>
        <strain evidence="11 13">TA2.A1</strain>
    </source>
</reference>